<dbReference type="PANTHER" id="PTHR30069">
    <property type="entry name" value="TONB-DEPENDENT OUTER MEMBRANE RECEPTOR"/>
    <property type="match status" value="1"/>
</dbReference>
<keyword evidence="16" id="KW-1185">Reference proteome</keyword>
<feature type="domain" description="TonB-dependent receptor-like beta-barrel" evidence="13">
    <location>
        <begin position="206"/>
        <end position="656"/>
    </location>
</feature>
<keyword evidence="4 10" id="KW-0812">Transmembrane</keyword>
<sequence length="687" mass="73437">MTFPLRRSIYPLLSAALAGFAQPVFAQDAATDTEEDLPEEETVAETIIVTGRGLPDAPATPAYAMQVIDREEITSSASGRIEDVLASVAGFQQFRRSDSRSSNPSAQGVTLRALGGNATSRALVLLDGVPMADPFFGYIPLPALVPERLASIRVTRGGGSGAFGSGAVAGTIELESADAATLGFASASVLANDRGGTEVGASLNPQLGSGFASVSGRYDRGPGFFTTPVDQRVPATSRSNYDSWSVSLRGVAPVAANTELQARALVFRDERTLRFEGADSSSSGEDMSLRLVGQGAWQFDALGYVQRRDFSNIVISSTRFVPVLDQRKTPSTGYGGKLEVRPPLGPNHVLRVGADYRGASGTLNEEAYSAFSGNLTSRRRAGGTNGDLGLFAEHDWTIADVILTGGVRLDRWSIRDGFYRAVDGSGAVERDDIYADRSGWDTSLRGGILYRPSDVLALRAAAYSGLRVPTLNELYRPFVVFPVVTEANAELANEQLRGYEVGFDLTPSANIGLSLTAFDNQVENAIANVTLEENLRQRRNVDAVRSRGIEAAADARFGAWEVDASIAWTDAEIEGSDASALLDGNRPPQTPTFAGSARLAYVPSADVQIAATLRHVSAQFEDDQETDVLPAATTLDAFAEFGLTEAFSLVLRGENLLDERIVTRNQSGSIDLGVPRTLWAGVRYRIR</sequence>
<dbReference type="InterPro" id="IPR000531">
    <property type="entry name" value="Beta-barrel_TonB"/>
</dbReference>
<dbReference type="GO" id="GO:0009279">
    <property type="term" value="C:cell outer membrane"/>
    <property type="evidence" value="ECO:0007669"/>
    <property type="project" value="UniProtKB-SubCell"/>
</dbReference>
<keyword evidence="8 15" id="KW-0675">Receptor</keyword>
<dbReference type="Gene3D" id="2.40.170.20">
    <property type="entry name" value="TonB-dependent receptor, beta-barrel domain"/>
    <property type="match status" value="1"/>
</dbReference>
<keyword evidence="6 11" id="KW-0798">TonB box</keyword>
<comment type="caution">
    <text evidence="15">The sequence shown here is derived from an EMBL/GenBank/DDBJ whole genome shotgun (WGS) entry which is preliminary data.</text>
</comment>
<keyword evidence="7 10" id="KW-0472">Membrane</keyword>
<evidence type="ECO:0000256" key="3">
    <source>
        <dbReference type="ARBA" id="ARBA00022452"/>
    </source>
</evidence>
<keyword evidence="3 10" id="KW-1134">Transmembrane beta strand</keyword>
<proteinExistence type="inferred from homology"/>
<dbReference type="InterPro" id="IPR036942">
    <property type="entry name" value="Beta-barrel_TonB_sf"/>
</dbReference>
<evidence type="ECO:0000256" key="4">
    <source>
        <dbReference type="ARBA" id="ARBA00022692"/>
    </source>
</evidence>
<dbReference type="Pfam" id="PF07715">
    <property type="entry name" value="Plug"/>
    <property type="match status" value="1"/>
</dbReference>
<evidence type="ECO:0000256" key="6">
    <source>
        <dbReference type="ARBA" id="ARBA00023077"/>
    </source>
</evidence>
<evidence type="ECO:0000256" key="7">
    <source>
        <dbReference type="ARBA" id="ARBA00023136"/>
    </source>
</evidence>
<evidence type="ECO:0000256" key="12">
    <source>
        <dbReference type="SAM" id="SignalP"/>
    </source>
</evidence>
<dbReference type="GO" id="GO:0044718">
    <property type="term" value="P:siderophore transmembrane transport"/>
    <property type="evidence" value="ECO:0007669"/>
    <property type="project" value="TreeGrafter"/>
</dbReference>
<keyword evidence="9 10" id="KW-0998">Cell outer membrane</keyword>
<dbReference type="PANTHER" id="PTHR30069:SF29">
    <property type="entry name" value="HEMOGLOBIN AND HEMOGLOBIN-HAPTOGLOBIN-BINDING PROTEIN 1-RELATED"/>
    <property type="match status" value="1"/>
</dbReference>
<evidence type="ECO:0000256" key="11">
    <source>
        <dbReference type="RuleBase" id="RU003357"/>
    </source>
</evidence>
<feature type="signal peptide" evidence="12">
    <location>
        <begin position="1"/>
        <end position="26"/>
    </location>
</feature>
<dbReference type="Pfam" id="PF00593">
    <property type="entry name" value="TonB_dep_Rec_b-barrel"/>
    <property type="match status" value="1"/>
</dbReference>
<dbReference type="Gene3D" id="2.170.130.10">
    <property type="entry name" value="TonB-dependent receptor, plug domain"/>
    <property type="match status" value="1"/>
</dbReference>
<dbReference type="InterPro" id="IPR039426">
    <property type="entry name" value="TonB-dep_rcpt-like"/>
</dbReference>
<evidence type="ECO:0000313" key="16">
    <source>
        <dbReference type="Proteomes" id="UP000561438"/>
    </source>
</evidence>
<evidence type="ECO:0000256" key="8">
    <source>
        <dbReference type="ARBA" id="ARBA00023170"/>
    </source>
</evidence>
<evidence type="ECO:0000259" key="14">
    <source>
        <dbReference type="Pfam" id="PF07715"/>
    </source>
</evidence>
<comment type="subcellular location">
    <subcellularLocation>
        <location evidence="1 10">Cell outer membrane</location>
        <topology evidence="1 10">Multi-pass membrane protein</topology>
    </subcellularLocation>
</comment>
<dbReference type="RefSeq" id="WP_176267564.1">
    <property type="nucleotide sequence ID" value="NZ_JABWGV010000003.1"/>
</dbReference>
<feature type="domain" description="TonB-dependent receptor plug" evidence="14">
    <location>
        <begin position="63"/>
        <end position="171"/>
    </location>
</feature>
<feature type="chain" id="PRO_5032385230" evidence="12">
    <location>
        <begin position="27"/>
        <end position="687"/>
    </location>
</feature>
<reference evidence="15 16" key="1">
    <citation type="submission" date="2020-06" db="EMBL/GenBank/DDBJ databases">
        <title>Altererythrobacter sp. HHU K3-1.</title>
        <authorList>
            <person name="Zhang D."/>
            <person name="Xue H."/>
        </authorList>
    </citation>
    <scope>NUCLEOTIDE SEQUENCE [LARGE SCALE GENOMIC DNA]</scope>
    <source>
        <strain evidence="15 16">HHU K3-1</strain>
    </source>
</reference>
<evidence type="ECO:0000256" key="10">
    <source>
        <dbReference type="PROSITE-ProRule" id="PRU01360"/>
    </source>
</evidence>
<organism evidence="15 16">
    <name type="scientific">Qipengyuania atrilutea</name>
    <dbReference type="NCBI Taxonomy" id="2744473"/>
    <lineage>
        <taxon>Bacteria</taxon>
        <taxon>Pseudomonadati</taxon>
        <taxon>Pseudomonadota</taxon>
        <taxon>Alphaproteobacteria</taxon>
        <taxon>Sphingomonadales</taxon>
        <taxon>Erythrobacteraceae</taxon>
        <taxon>Qipengyuania</taxon>
    </lineage>
</organism>
<evidence type="ECO:0000313" key="15">
    <source>
        <dbReference type="EMBL" id="NVD45266.1"/>
    </source>
</evidence>
<gene>
    <name evidence="15" type="ORF">HUV48_09590</name>
</gene>
<protein>
    <submittedName>
        <fullName evidence="15">TonB-dependent receptor</fullName>
    </submittedName>
</protein>
<evidence type="ECO:0000256" key="5">
    <source>
        <dbReference type="ARBA" id="ARBA00022729"/>
    </source>
</evidence>
<keyword evidence="5 12" id="KW-0732">Signal</keyword>
<dbReference type="GO" id="GO:0015344">
    <property type="term" value="F:siderophore uptake transmembrane transporter activity"/>
    <property type="evidence" value="ECO:0007669"/>
    <property type="project" value="TreeGrafter"/>
</dbReference>
<evidence type="ECO:0000256" key="1">
    <source>
        <dbReference type="ARBA" id="ARBA00004571"/>
    </source>
</evidence>
<accession>A0A850H3P2</accession>
<dbReference type="AlphaFoldDB" id="A0A850H3P2"/>
<comment type="similarity">
    <text evidence="10 11">Belongs to the TonB-dependent receptor family.</text>
</comment>
<dbReference type="SUPFAM" id="SSF56935">
    <property type="entry name" value="Porins"/>
    <property type="match status" value="1"/>
</dbReference>
<dbReference type="Proteomes" id="UP000561438">
    <property type="component" value="Unassembled WGS sequence"/>
</dbReference>
<evidence type="ECO:0000256" key="2">
    <source>
        <dbReference type="ARBA" id="ARBA00022448"/>
    </source>
</evidence>
<evidence type="ECO:0000259" key="13">
    <source>
        <dbReference type="Pfam" id="PF00593"/>
    </source>
</evidence>
<dbReference type="InterPro" id="IPR012910">
    <property type="entry name" value="Plug_dom"/>
</dbReference>
<dbReference type="InterPro" id="IPR037066">
    <property type="entry name" value="Plug_dom_sf"/>
</dbReference>
<dbReference type="PROSITE" id="PS52016">
    <property type="entry name" value="TONB_DEPENDENT_REC_3"/>
    <property type="match status" value="1"/>
</dbReference>
<evidence type="ECO:0000256" key="9">
    <source>
        <dbReference type="ARBA" id="ARBA00023237"/>
    </source>
</evidence>
<keyword evidence="2 10" id="KW-0813">Transport</keyword>
<name>A0A850H3P2_9SPHN</name>
<dbReference type="EMBL" id="JABWGV010000003">
    <property type="protein sequence ID" value="NVD45266.1"/>
    <property type="molecule type" value="Genomic_DNA"/>
</dbReference>